<dbReference type="GO" id="GO:0005737">
    <property type="term" value="C:cytoplasm"/>
    <property type="evidence" value="ECO:0007669"/>
    <property type="project" value="TreeGrafter"/>
</dbReference>
<dbReference type="GO" id="GO:0008080">
    <property type="term" value="F:N-acetyltransferase activity"/>
    <property type="evidence" value="ECO:0007669"/>
    <property type="project" value="InterPro"/>
</dbReference>
<dbReference type="RefSeq" id="WP_123269378.1">
    <property type="nucleotide sequence ID" value="NZ_RJJQ01000001.1"/>
</dbReference>
<dbReference type="PANTHER" id="PTHR43626">
    <property type="entry name" value="ACYL-COA N-ACYLTRANSFERASE"/>
    <property type="match status" value="1"/>
</dbReference>
<dbReference type="InterPro" id="IPR000182">
    <property type="entry name" value="GNAT_dom"/>
</dbReference>
<keyword evidence="2 4" id="KW-0012">Acyltransferase</keyword>
<dbReference type="Proteomes" id="UP000271678">
    <property type="component" value="Unassembled WGS sequence"/>
</dbReference>
<reference evidence="4 5" key="1">
    <citation type="submission" date="2018-11" db="EMBL/GenBank/DDBJ databases">
        <title>Draft genome of Simplicispira Flexivirga sp. BO-16.</title>
        <authorList>
            <person name="Im W.T."/>
        </authorList>
    </citation>
    <scope>NUCLEOTIDE SEQUENCE [LARGE SCALE GENOMIC DNA]</scope>
    <source>
        <strain evidence="4 5">BO-16</strain>
    </source>
</reference>
<evidence type="ECO:0000256" key="1">
    <source>
        <dbReference type="ARBA" id="ARBA00022679"/>
    </source>
</evidence>
<keyword evidence="1 4" id="KW-0808">Transferase</keyword>
<dbReference type="CDD" id="cd04301">
    <property type="entry name" value="NAT_SF"/>
    <property type="match status" value="1"/>
</dbReference>
<dbReference type="Pfam" id="PF00583">
    <property type="entry name" value="Acetyltransf_1"/>
    <property type="match status" value="1"/>
</dbReference>
<gene>
    <name evidence="4" type="ORF">EFY87_00645</name>
</gene>
<dbReference type="PROSITE" id="PS51186">
    <property type="entry name" value="GNAT"/>
    <property type="match status" value="1"/>
</dbReference>
<comment type="caution">
    <text evidence="4">The sequence shown here is derived from an EMBL/GenBank/DDBJ whole genome shotgun (WGS) entry which is preliminary data.</text>
</comment>
<dbReference type="InterPro" id="IPR016181">
    <property type="entry name" value="Acyl_CoA_acyltransferase"/>
</dbReference>
<dbReference type="OrthoDB" id="9793138at2"/>
<dbReference type="EC" id="2.3.1.1" evidence="4"/>
<evidence type="ECO:0000313" key="5">
    <source>
        <dbReference type="Proteomes" id="UP000271678"/>
    </source>
</evidence>
<protein>
    <submittedName>
        <fullName evidence="4">Amino-acid N-acetyltransferase</fullName>
        <ecNumber evidence="4">2.3.1.1</ecNumber>
    </submittedName>
</protein>
<feature type="domain" description="N-acetyltransferase" evidence="3">
    <location>
        <begin position="8"/>
        <end position="144"/>
    </location>
</feature>
<dbReference type="InterPro" id="IPR045039">
    <property type="entry name" value="NSI-like"/>
</dbReference>
<proteinExistence type="predicted"/>
<dbReference type="Gene3D" id="3.40.630.30">
    <property type="match status" value="1"/>
</dbReference>
<accession>A0A3M9MI32</accession>
<evidence type="ECO:0000313" key="4">
    <source>
        <dbReference type="EMBL" id="RNI25186.1"/>
    </source>
</evidence>
<dbReference type="AlphaFoldDB" id="A0A3M9MI32"/>
<name>A0A3M9MI32_9MICO</name>
<keyword evidence="5" id="KW-1185">Reference proteome</keyword>
<dbReference type="NCBIfam" id="NF005921">
    <property type="entry name" value="PRK07922.1"/>
    <property type="match status" value="1"/>
</dbReference>
<dbReference type="EMBL" id="RJJQ01000001">
    <property type="protein sequence ID" value="RNI25186.1"/>
    <property type="molecule type" value="Genomic_DNA"/>
</dbReference>
<sequence length="170" mass="18986">MTLHDPELVIRPALATDVRRIRALVKSYVDARAIVPKPAVAYYEGVQEFLLVERGDRLVGCGALHVMWEDVAEVRTLAVDPMEKGQGIGSTLLTELLQRARTLAVKRVFCLTFEVGFFARHGFSEIEGEPVAADVYAEMLQSYDEGVAEFLDLDRVKPNTLGNHRMLLTL</sequence>
<organism evidence="4 5">
    <name type="scientific">Flexivirga caeni</name>
    <dbReference type="NCBI Taxonomy" id="2294115"/>
    <lineage>
        <taxon>Bacteria</taxon>
        <taxon>Bacillati</taxon>
        <taxon>Actinomycetota</taxon>
        <taxon>Actinomycetes</taxon>
        <taxon>Micrococcales</taxon>
        <taxon>Dermacoccaceae</taxon>
        <taxon>Flexivirga</taxon>
    </lineage>
</organism>
<dbReference type="PANTHER" id="PTHR43626:SF4">
    <property type="entry name" value="GCN5-RELATED N-ACETYLTRANSFERASE 2, CHLOROPLASTIC"/>
    <property type="match status" value="1"/>
</dbReference>
<evidence type="ECO:0000256" key="2">
    <source>
        <dbReference type="ARBA" id="ARBA00023315"/>
    </source>
</evidence>
<evidence type="ECO:0000259" key="3">
    <source>
        <dbReference type="PROSITE" id="PS51186"/>
    </source>
</evidence>
<dbReference type="SUPFAM" id="SSF55729">
    <property type="entry name" value="Acyl-CoA N-acyltransferases (Nat)"/>
    <property type="match status" value="1"/>
</dbReference>